<gene>
    <name evidence="6" type="ORF">AAAX94_07845</name>
</gene>
<dbReference type="EMBL" id="JBBNFW010000154">
    <property type="protein sequence ID" value="MEQ2412934.1"/>
    <property type="molecule type" value="Genomic_DNA"/>
</dbReference>
<keyword evidence="3" id="KW-0238">DNA-binding</keyword>
<dbReference type="PROSITE" id="PS50931">
    <property type="entry name" value="HTH_LYSR"/>
    <property type="match status" value="1"/>
</dbReference>
<dbReference type="InterPro" id="IPR000847">
    <property type="entry name" value="LysR_HTH_N"/>
</dbReference>
<feature type="domain" description="HTH lysR-type" evidence="5">
    <location>
        <begin position="2"/>
        <end position="59"/>
    </location>
</feature>
<accession>A0ABV1CKL9</accession>
<name>A0ABV1CKL9_9FIRM</name>
<evidence type="ECO:0000256" key="4">
    <source>
        <dbReference type="ARBA" id="ARBA00023163"/>
    </source>
</evidence>
<protein>
    <submittedName>
        <fullName evidence="6">LysR family transcriptional regulator</fullName>
    </submittedName>
</protein>
<dbReference type="RefSeq" id="WP_243000172.1">
    <property type="nucleotide sequence ID" value="NZ_JBBNFW010000154.1"/>
</dbReference>
<evidence type="ECO:0000256" key="1">
    <source>
        <dbReference type="ARBA" id="ARBA00009437"/>
    </source>
</evidence>
<dbReference type="SUPFAM" id="SSF46785">
    <property type="entry name" value="Winged helix' DNA-binding domain"/>
    <property type="match status" value="1"/>
</dbReference>
<keyword evidence="2" id="KW-0805">Transcription regulation</keyword>
<dbReference type="PANTHER" id="PTHR30126">
    <property type="entry name" value="HTH-TYPE TRANSCRIPTIONAL REGULATOR"/>
    <property type="match status" value="1"/>
</dbReference>
<evidence type="ECO:0000313" key="6">
    <source>
        <dbReference type="EMBL" id="MEQ2412934.1"/>
    </source>
</evidence>
<evidence type="ECO:0000256" key="3">
    <source>
        <dbReference type="ARBA" id="ARBA00023125"/>
    </source>
</evidence>
<dbReference type="InterPro" id="IPR036390">
    <property type="entry name" value="WH_DNA-bd_sf"/>
</dbReference>
<organism evidence="6 7">
    <name type="scientific">Blautia acetigignens</name>
    <dbReference type="NCBI Taxonomy" id="2981783"/>
    <lineage>
        <taxon>Bacteria</taxon>
        <taxon>Bacillati</taxon>
        <taxon>Bacillota</taxon>
        <taxon>Clostridia</taxon>
        <taxon>Lachnospirales</taxon>
        <taxon>Lachnospiraceae</taxon>
        <taxon>Blautia</taxon>
    </lineage>
</organism>
<dbReference type="InterPro" id="IPR036388">
    <property type="entry name" value="WH-like_DNA-bd_sf"/>
</dbReference>
<comment type="similarity">
    <text evidence="1">Belongs to the LysR transcriptional regulatory family.</text>
</comment>
<evidence type="ECO:0000256" key="2">
    <source>
        <dbReference type="ARBA" id="ARBA00023015"/>
    </source>
</evidence>
<comment type="caution">
    <text evidence="6">The sequence shown here is derived from an EMBL/GenBank/DDBJ whole genome shotgun (WGS) entry which is preliminary data.</text>
</comment>
<keyword evidence="4" id="KW-0804">Transcription</keyword>
<proteinExistence type="inferred from homology"/>
<evidence type="ECO:0000313" key="7">
    <source>
        <dbReference type="Proteomes" id="UP001470752"/>
    </source>
</evidence>
<dbReference type="Gene3D" id="1.10.10.10">
    <property type="entry name" value="Winged helix-like DNA-binding domain superfamily/Winged helix DNA-binding domain"/>
    <property type="match status" value="1"/>
</dbReference>
<sequence>MLDLKQLKYFIVCAETGSISEAARLLYTTQPSVSKAIKALENDMGIVLFDRMPRGIVLTAQGREAYRYACRIVNDSRKLEEMSHQNMVKYLRISLNPSSWFTNQFVEFYKKNYEKNYHFEVYTAGVRTVMERVRDYLSDIGFVYVMEQQKKEFQYELTKNRLVFQVMQESTATFYPGKQNPLYQDLEEMDHSKENAFTVTMEQMKSMRFIQNYRDEFLELNEKEKRGTFSWENLDLAVITNSDYIMEKMLQETELSNISGSYLSDHKKAMNQGIPLDFKKNKIFFGYIRRKNDETDELMDEFLEFLAEKLKGKTVNERTEE</sequence>
<keyword evidence="7" id="KW-1185">Reference proteome</keyword>
<reference evidence="6 7" key="1">
    <citation type="submission" date="2024-04" db="EMBL/GenBank/DDBJ databases">
        <title>Human intestinal bacterial collection.</title>
        <authorList>
            <person name="Pauvert C."/>
            <person name="Hitch T.C.A."/>
            <person name="Clavel T."/>
        </authorList>
    </citation>
    <scope>NUCLEOTIDE SEQUENCE [LARGE SCALE GENOMIC DNA]</scope>
    <source>
        <strain evidence="6 7">CLA-AA-H161</strain>
    </source>
</reference>
<dbReference type="Proteomes" id="UP001470752">
    <property type="component" value="Unassembled WGS sequence"/>
</dbReference>
<dbReference type="PRINTS" id="PR00039">
    <property type="entry name" value="HTHLYSR"/>
</dbReference>
<evidence type="ECO:0000259" key="5">
    <source>
        <dbReference type="PROSITE" id="PS50931"/>
    </source>
</evidence>
<dbReference type="PANTHER" id="PTHR30126:SF40">
    <property type="entry name" value="HTH-TYPE TRANSCRIPTIONAL REGULATOR GLTR"/>
    <property type="match status" value="1"/>
</dbReference>
<dbReference type="Pfam" id="PF00126">
    <property type="entry name" value="HTH_1"/>
    <property type="match status" value="1"/>
</dbReference>